<name>A0AAV7NE93_PLEWA</name>
<evidence type="ECO:0000256" key="1">
    <source>
        <dbReference type="SAM" id="MobiDB-lite"/>
    </source>
</evidence>
<reference evidence="2" key="1">
    <citation type="journal article" date="2022" name="bioRxiv">
        <title>Sequencing and chromosome-scale assembly of the giantPleurodeles waltlgenome.</title>
        <authorList>
            <person name="Brown T."/>
            <person name="Elewa A."/>
            <person name="Iarovenko S."/>
            <person name="Subramanian E."/>
            <person name="Araus A.J."/>
            <person name="Petzold A."/>
            <person name="Susuki M."/>
            <person name="Suzuki K.-i.T."/>
            <person name="Hayashi T."/>
            <person name="Toyoda A."/>
            <person name="Oliveira C."/>
            <person name="Osipova E."/>
            <person name="Leigh N.D."/>
            <person name="Simon A."/>
            <person name="Yun M.H."/>
        </authorList>
    </citation>
    <scope>NUCLEOTIDE SEQUENCE</scope>
    <source>
        <strain evidence="2">20211129_DDA</strain>
        <tissue evidence="2">Liver</tissue>
    </source>
</reference>
<dbReference type="Proteomes" id="UP001066276">
    <property type="component" value="Chromosome 8"/>
</dbReference>
<organism evidence="2 3">
    <name type="scientific">Pleurodeles waltl</name>
    <name type="common">Iberian ribbed newt</name>
    <dbReference type="NCBI Taxonomy" id="8319"/>
    <lineage>
        <taxon>Eukaryota</taxon>
        <taxon>Metazoa</taxon>
        <taxon>Chordata</taxon>
        <taxon>Craniata</taxon>
        <taxon>Vertebrata</taxon>
        <taxon>Euteleostomi</taxon>
        <taxon>Amphibia</taxon>
        <taxon>Batrachia</taxon>
        <taxon>Caudata</taxon>
        <taxon>Salamandroidea</taxon>
        <taxon>Salamandridae</taxon>
        <taxon>Pleurodelinae</taxon>
        <taxon>Pleurodeles</taxon>
    </lineage>
</organism>
<evidence type="ECO:0000313" key="3">
    <source>
        <dbReference type="Proteomes" id="UP001066276"/>
    </source>
</evidence>
<proteinExistence type="predicted"/>
<accession>A0AAV7NE93</accession>
<dbReference type="AlphaFoldDB" id="A0AAV7NE93"/>
<evidence type="ECO:0000313" key="2">
    <source>
        <dbReference type="EMBL" id="KAJ1112862.1"/>
    </source>
</evidence>
<comment type="caution">
    <text evidence="2">The sequence shown here is derived from an EMBL/GenBank/DDBJ whole genome shotgun (WGS) entry which is preliminary data.</text>
</comment>
<feature type="region of interest" description="Disordered" evidence="1">
    <location>
        <begin position="140"/>
        <end position="170"/>
    </location>
</feature>
<sequence>MNPPPQDCPDTAQGLQESIGSQILAAIDTSSTTVQAKREAVSQDIDLLRVDLRKVVRCSMATEEDVSKMQREVALMLAELNALVTRTNRSKREPKTQKVGPAVVSSASLASRSRWRDENEDHDLEVWGTMPETLFDMDLEERESTDTSWGQVNETPKGVEERDNTEIESN</sequence>
<feature type="compositionally biased region" description="Basic and acidic residues" evidence="1">
    <location>
        <begin position="157"/>
        <end position="170"/>
    </location>
</feature>
<feature type="region of interest" description="Disordered" evidence="1">
    <location>
        <begin position="87"/>
        <end position="119"/>
    </location>
</feature>
<keyword evidence="3" id="KW-1185">Reference proteome</keyword>
<dbReference type="EMBL" id="JANPWB010000012">
    <property type="protein sequence ID" value="KAJ1112862.1"/>
    <property type="molecule type" value="Genomic_DNA"/>
</dbReference>
<feature type="compositionally biased region" description="Low complexity" evidence="1">
    <location>
        <begin position="102"/>
        <end position="112"/>
    </location>
</feature>
<gene>
    <name evidence="2" type="ORF">NDU88_001123</name>
</gene>
<protein>
    <submittedName>
        <fullName evidence="2">Uncharacterized protein</fullName>
    </submittedName>
</protein>